<keyword evidence="2" id="KW-0805">Transcription regulation</keyword>
<dbReference type="GO" id="GO:0000976">
    <property type="term" value="F:transcription cis-regulatory region binding"/>
    <property type="evidence" value="ECO:0007669"/>
    <property type="project" value="TreeGrafter"/>
</dbReference>
<dbReference type="Pfam" id="PF03106">
    <property type="entry name" value="WRKY"/>
    <property type="match status" value="1"/>
</dbReference>
<dbReference type="InterPro" id="IPR003657">
    <property type="entry name" value="WRKY_dom"/>
</dbReference>
<dbReference type="InterPro" id="IPR036576">
    <property type="entry name" value="WRKY_dom_sf"/>
</dbReference>
<dbReference type="Proteomes" id="UP001153076">
    <property type="component" value="Unassembled WGS sequence"/>
</dbReference>
<keyword evidence="3" id="KW-0238">DNA-binding</keyword>
<proteinExistence type="predicted"/>
<keyword evidence="9" id="KW-1185">Reference proteome</keyword>
<evidence type="ECO:0000256" key="2">
    <source>
        <dbReference type="ARBA" id="ARBA00023015"/>
    </source>
</evidence>
<feature type="region of interest" description="Disordered" evidence="6">
    <location>
        <begin position="153"/>
        <end position="197"/>
    </location>
</feature>
<feature type="region of interest" description="Disordered" evidence="6">
    <location>
        <begin position="213"/>
        <end position="232"/>
    </location>
</feature>
<dbReference type="PROSITE" id="PS50811">
    <property type="entry name" value="WRKY"/>
    <property type="match status" value="1"/>
</dbReference>
<dbReference type="Gene3D" id="2.20.25.80">
    <property type="entry name" value="WRKY domain"/>
    <property type="match status" value="1"/>
</dbReference>
<dbReference type="EMBL" id="JAKOGI010000226">
    <property type="protein sequence ID" value="KAJ8439270.1"/>
    <property type="molecule type" value="Genomic_DNA"/>
</dbReference>
<dbReference type="GO" id="GO:0003700">
    <property type="term" value="F:DNA-binding transcription factor activity"/>
    <property type="evidence" value="ECO:0007669"/>
    <property type="project" value="InterPro"/>
</dbReference>
<organism evidence="8 9">
    <name type="scientific">Carnegiea gigantea</name>
    <dbReference type="NCBI Taxonomy" id="171969"/>
    <lineage>
        <taxon>Eukaryota</taxon>
        <taxon>Viridiplantae</taxon>
        <taxon>Streptophyta</taxon>
        <taxon>Embryophyta</taxon>
        <taxon>Tracheophyta</taxon>
        <taxon>Spermatophyta</taxon>
        <taxon>Magnoliopsida</taxon>
        <taxon>eudicotyledons</taxon>
        <taxon>Gunneridae</taxon>
        <taxon>Pentapetalae</taxon>
        <taxon>Caryophyllales</taxon>
        <taxon>Cactineae</taxon>
        <taxon>Cactaceae</taxon>
        <taxon>Cactoideae</taxon>
        <taxon>Echinocereeae</taxon>
        <taxon>Carnegiea</taxon>
    </lineage>
</organism>
<dbReference type="PANTHER" id="PTHR32096:SF18">
    <property type="entry name" value="DISEASE RESISTANCE PROTEIN RRS1B-RELATED"/>
    <property type="match status" value="1"/>
</dbReference>
<evidence type="ECO:0000313" key="9">
    <source>
        <dbReference type="Proteomes" id="UP001153076"/>
    </source>
</evidence>
<feature type="compositionally biased region" description="Gly residues" evidence="6">
    <location>
        <begin position="220"/>
        <end position="229"/>
    </location>
</feature>
<comment type="caution">
    <text evidence="8">The sequence shown here is derived from an EMBL/GenBank/DDBJ whole genome shotgun (WGS) entry which is preliminary data.</text>
</comment>
<gene>
    <name evidence="8" type="ORF">Cgig2_030205</name>
</gene>
<dbReference type="AlphaFoldDB" id="A0A9Q1KAC3"/>
<dbReference type="GO" id="GO:0005634">
    <property type="term" value="C:nucleus"/>
    <property type="evidence" value="ECO:0007669"/>
    <property type="project" value="UniProtKB-SubCell"/>
</dbReference>
<evidence type="ECO:0000256" key="5">
    <source>
        <dbReference type="ARBA" id="ARBA00023242"/>
    </source>
</evidence>
<dbReference type="InterPro" id="IPR044810">
    <property type="entry name" value="WRKY_plant"/>
</dbReference>
<feature type="compositionally biased region" description="Polar residues" evidence="6">
    <location>
        <begin position="184"/>
        <end position="197"/>
    </location>
</feature>
<dbReference type="OrthoDB" id="1077642at2759"/>
<feature type="domain" description="WRKY" evidence="7">
    <location>
        <begin position="90"/>
        <end position="156"/>
    </location>
</feature>
<accession>A0A9Q1KAC3</accession>
<evidence type="ECO:0000313" key="8">
    <source>
        <dbReference type="EMBL" id="KAJ8439270.1"/>
    </source>
</evidence>
<dbReference type="SMART" id="SM00774">
    <property type="entry name" value="WRKY"/>
    <property type="match status" value="1"/>
</dbReference>
<protein>
    <recommendedName>
        <fullName evidence="7">WRKY domain-containing protein</fullName>
    </recommendedName>
</protein>
<sequence>MDGYEFGKSGGDWDLQAIVKGCNSPVISQPWFQSPSHEEDHNKRHENKAFQGATSIHDYAKSPTRVQRKKAVGVSCANSQGRITFVQQVAGDRALSDNWNWRKYGQKTIKGSPYPRSYYKCSSSGDCLARKQVEHSSSDPGTFLITYIDEHNHPYPTQRHSQAGGTKDRFDSSSKVHSTSESSTNKPSTTNTISSLESPLFGDNVRISTLKCEKDEGSSEDGGGGGGGDVDVSNMMWDDEFFAGLEYLEGLEMDLL</sequence>
<evidence type="ECO:0000256" key="3">
    <source>
        <dbReference type="ARBA" id="ARBA00023125"/>
    </source>
</evidence>
<keyword evidence="4" id="KW-0804">Transcription</keyword>
<dbReference type="SUPFAM" id="SSF118290">
    <property type="entry name" value="WRKY DNA-binding domain"/>
    <property type="match status" value="1"/>
</dbReference>
<reference evidence="8" key="1">
    <citation type="submission" date="2022-04" db="EMBL/GenBank/DDBJ databases">
        <title>Carnegiea gigantea Genome sequencing and assembly v2.</title>
        <authorList>
            <person name="Copetti D."/>
            <person name="Sanderson M.J."/>
            <person name="Burquez A."/>
            <person name="Wojciechowski M.F."/>
        </authorList>
    </citation>
    <scope>NUCLEOTIDE SEQUENCE</scope>
    <source>
        <strain evidence="8">SGP5-SGP5p</strain>
        <tissue evidence="8">Aerial part</tissue>
    </source>
</reference>
<name>A0A9Q1KAC3_9CARY</name>
<evidence type="ECO:0000256" key="4">
    <source>
        <dbReference type="ARBA" id="ARBA00023163"/>
    </source>
</evidence>
<comment type="subcellular location">
    <subcellularLocation>
        <location evidence="1">Nucleus</location>
    </subcellularLocation>
</comment>
<dbReference type="PANTHER" id="PTHR32096">
    <property type="entry name" value="WRKY TRANSCRIPTION FACTOR 30-RELATED-RELATED"/>
    <property type="match status" value="1"/>
</dbReference>
<evidence type="ECO:0000256" key="1">
    <source>
        <dbReference type="ARBA" id="ARBA00004123"/>
    </source>
</evidence>
<keyword evidence="5" id="KW-0539">Nucleus</keyword>
<evidence type="ECO:0000259" key="7">
    <source>
        <dbReference type="PROSITE" id="PS50811"/>
    </source>
</evidence>
<evidence type="ECO:0000256" key="6">
    <source>
        <dbReference type="SAM" id="MobiDB-lite"/>
    </source>
</evidence>